<comment type="catalytic activity">
    <reaction evidence="1">
        <text>ATP + protein L-histidine = ADP + protein N-phospho-L-histidine.</text>
        <dbReference type="EC" id="2.7.13.3"/>
    </reaction>
</comment>
<protein>
    <recommendedName>
        <fullName evidence="2">histidine kinase</fullName>
        <ecNumber evidence="2">2.7.13.3</ecNumber>
    </recommendedName>
</protein>
<dbReference type="InterPro" id="IPR036097">
    <property type="entry name" value="HisK_dim/P_sf"/>
</dbReference>
<dbReference type="FunFam" id="3.30.565.10:FF:000006">
    <property type="entry name" value="Sensor histidine kinase WalK"/>
    <property type="match status" value="1"/>
</dbReference>
<organism evidence="11 12">
    <name type="scientific">Candidatus Lucifugimonas marina</name>
    <dbReference type="NCBI Taxonomy" id="3038979"/>
    <lineage>
        <taxon>Bacteria</taxon>
        <taxon>Bacillati</taxon>
        <taxon>Chloroflexota</taxon>
        <taxon>Dehalococcoidia</taxon>
        <taxon>SAR202 cluster</taxon>
        <taxon>Candidatus Lucifugimonadales</taxon>
        <taxon>Candidatus Lucifugimonadaceae</taxon>
        <taxon>Candidatus Lucifugimonas</taxon>
    </lineage>
</organism>
<evidence type="ECO:0000256" key="2">
    <source>
        <dbReference type="ARBA" id="ARBA00012438"/>
    </source>
</evidence>
<evidence type="ECO:0000256" key="3">
    <source>
        <dbReference type="ARBA" id="ARBA00022553"/>
    </source>
</evidence>
<dbReference type="Proteomes" id="UP001321249">
    <property type="component" value="Unassembled WGS sequence"/>
</dbReference>
<dbReference type="Gene3D" id="3.30.450.40">
    <property type="match status" value="1"/>
</dbReference>
<keyword evidence="3" id="KW-0597">Phosphoprotein</keyword>
<feature type="transmembrane region" description="Helical" evidence="8">
    <location>
        <begin position="69"/>
        <end position="89"/>
    </location>
</feature>
<dbReference type="PANTHER" id="PTHR43711:SF26">
    <property type="entry name" value="SENSOR HISTIDINE KINASE RCSC"/>
    <property type="match status" value="1"/>
</dbReference>
<dbReference type="EC" id="2.7.13.3" evidence="2"/>
<dbReference type="InterPro" id="IPR036890">
    <property type="entry name" value="HATPase_C_sf"/>
</dbReference>
<feature type="transmembrane region" description="Helical" evidence="8">
    <location>
        <begin position="171"/>
        <end position="189"/>
    </location>
</feature>
<keyword evidence="8" id="KW-1133">Transmembrane helix</keyword>
<dbReference type="GO" id="GO:0000155">
    <property type="term" value="F:phosphorelay sensor kinase activity"/>
    <property type="evidence" value="ECO:0007669"/>
    <property type="project" value="InterPro"/>
</dbReference>
<keyword evidence="8" id="KW-0812">Transmembrane</keyword>
<dbReference type="InterPro" id="IPR050736">
    <property type="entry name" value="Sensor_HK_Regulatory"/>
</dbReference>
<feature type="transmembrane region" description="Helical" evidence="8">
    <location>
        <begin position="229"/>
        <end position="254"/>
    </location>
</feature>
<evidence type="ECO:0000259" key="9">
    <source>
        <dbReference type="PROSITE" id="PS50109"/>
    </source>
</evidence>
<dbReference type="EMBL" id="CP046147">
    <property type="protein sequence ID" value="WFG39748.1"/>
    <property type="molecule type" value="Genomic_DNA"/>
</dbReference>
<evidence type="ECO:0000256" key="7">
    <source>
        <dbReference type="SAM" id="MobiDB-lite"/>
    </source>
</evidence>
<dbReference type="PANTHER" id="PTHR43711">
    <property type="entry name" value="TWO-COMPONENT HISTIDINE KINASE"/>
    <property type="match status" value="1"/>
</dbReference>
<evidence type="ECO:0000256" key="4">
    <source>
        <dbReference type="ARBA" id="ARBA00022679"/>
    </source>
</evidence>
<feature type="region of interest" description="Disordered" evidence="7">
    <location>
        <begin position="707"/>
        <end position="741"/>
    </location>
</feature>
<feature type="transmembrane region" description="Helical" evidence="8">
    <location>
        <begin position="6"/>
        <end position="25"/>
    </location>
</feature>
<evidence type="ECO:0000313" key="10">
    <source>
        <dbReference type="EMBL" id="MDG0865498.1"/>
    </source>
</evidence>
<dbReference type="CDD" id="cd00075">
    <property type="entry name" value="HATPase"/>
    <property type="match status" value="1"/>
</dbReference>
<keyword evidence="6" id="KW-0902">Two-component regulatory system</keyword>
<dbReference type="RefSeq" id="WP_342823769.1">
    <property type="nucleotide sequence ID" value="NZ_CP046146.1"/>
</dbReference>
<evidence type="ECO:0000256" key="6">
    <source>
        <dbReference type="ARBA" id="ARBA00023012"/>
    </source>
</evidence>
<name>A0AAJ5ZEH2_9CHLR</name>
<feature type="compositionally biased region" description="Acidic residues" evidence="7">
    <location>
        <begin position="707"/>
        <end position="725"/>
    </location>
</feature>
<evidence type="ECO:0000313" key="11">
    <source>
        <dbReference type="EMBL" id="WFG39748.1"/>
    </source>
</evidence>
<feature type="transmembrane region" description="Helical" evidence="8">
    <location>
        <begin position="96"/>
        <end position="116"/>
    </location>
</feature>
<gene>
    <name evidence="10" type="ORF">GKO46_00220</name>
    <name evidence="11" type="ORF">GKO48_09000</name>
</gene>
<dbReference type="Proteomes" id="UP001219901">
    <property type="component" value="Chromosome"/>
</dbReference>
<reference evidence="12 13" key="1">
    <citation type="submission" date="2019-11" db="EMBL/GenBank/DDBJ databases">
        <authorList>
            <person name="Cho J.-C."/>
        </authorList>
    </citation>
    <scope>NUCLEOTIDE SEQUENCE [LARGE SCALE GENOMIC DNA]</scope>
    <source>
        <strain evidence="11 12">JH1073</strain>
        <strain evidence="10 13">JH702</strain>
    </source>
</reference>
<feature type="transmembrane region" description="Helical" evidence="8">
    <location>
        <begin position="195"/>
        <end position="217"/>
    </location>
</feature>
<keyword evidence="8" id="KW-0472">Membrane</keyword>
<dbReference type="SMART" id="SM00388">
    <property type="entry name" value="HisKA"/>
    <property type="match status" value="1"/>
</dbReference>
<dbReference type="Gene3D" id="3.30.565.10">
    <property type="entry name" value="Histidine kinase-like ATPase, C-terminal domain"/>
    <property type="match status" value="1"/>
</dbReference>
<keyword evidence="4" id="KW-0808">Transferase</keyword>
<dbReference type="SMART" id="SM00387">
    <property type="entry name" value="HATPase_c"/>
    <property type="match status" value="1"/>
</dbReference>
<feature type="compositionally biased region" description="Polar residues" evidence="7">
    <location>
        <begin position="732"/>
        <end position="741"/>
    </location>
</feature>
<dbReference type="CDD" id="cd00082">
    <property type="entry name" value="HisKA"/>
    <property type="match status" value="1"/>
</dbReference>
<dbReference type="Gene3D" id="1.10.287.130">
    <property type="match status" value="1"/>
</dbReference>
<feature type="transmembrane region" description="Helical" evidence="8">
    <location>
        <begin position="37"/>
        <end position="57"/>
    </location>
</feature>
<dbReference type="Pfam" id="PF02518">
    <property type="entry name" value="HATPase_c"/>
    <property type="match status" value="1"/>
</dbReference>
<feature type="transmembrane region" description="Helical" evidence="8">
    <location>
        <begin position="260"/>
        <end position="281"/>
    </location>
</feature>
<evidence type="ECO:0000313" key="12">
    <source>
        <dbReference type="Proteomes" id="UP001219901"/>
    </source>
</evidence>
<evidence type="ECO:0000256" key="1">
    <source>
        <dbReference type="ARBA" id="ARBA00000085"/>
    </source>
</evidence>
<reference evidence="12" key="3">
    <citation type="submission" date="2023-06" db="EMBL/GenBank/DDBJ databases">
        <title>Pangenomics reveal diversification of enzyme families and niche specialization in globally abundant SAR202 bacteria.</title>
        <authorList>
            <person name="Saw J.H.W."/>
        </authorList>
    </citation>
    <scope>NUCLEOTIDE SEQUENCE [LARGE SCALE GENOMIC DNA]</scope>
    <source>
        <strain evidence="12">JH1073</strain>
    </source>
</reference>
<dbReference type="PROSITE" id="PS50109">
    <property type="entry name" value="HIS_KIN"/>
    <property type="match status" value="1"/>
</dbReference>
<dbReference type="InterPro" id="IPR029016">
    <property type="entry name" value="GAF-like_dom_sf"/>
</dbReference>
<proteinExistence type="predicted"/>
<reference evidence="11" key="2">
    <citation type="journal article" date="2023" name="Nat. Commun.">
        <title>Cultivation of marine bacteria of the SAR202 clade.</title>
        <authorList>
            <person name="Lim Y."/>
            <person name="Seo J.H."/>
            <person name="Giovannoni S.J."/>
            <person name="Kang I."/>
            <person name="Cho J.C."/>
        </authorList>
    </citation>
    <scope>NUCLEOTIDE SEQUENCE</scope>
    <source>
        <strain evidence="11">JH1073</strain>
    </source>
</reference>
<dbReference type="InterPro" id="IPR003661">
    <property type="entry name" value="HisK_dim/P_dom"/>
</dbReference>
<dbReference type="SUPFAM" id="SSF55874">
    <property type="entry name" value="ATPase domain of HSP90 chaperone/DNA topoisomerase II/histidine kinase"/>
    <property type="match status" value="1"/>
</dbReference>
<feature type="domain" description="Histidine kinase" evidence="9">
    <location>
        <begin position="482"/>
        <end position="703"/>
    </location>
</feature>
<dbReference type="SUPFAM" id="SSF47384">
    <property type="entry name" value="Homodimeric domain of signal transducing histidine kinase"/>
    <property type="match status" value="1"/>
</dbReference>
<dbReference type="Pfam" id="PF01590">
    <property type="entry name" value="GAF"/>
    <property type="match status" value="1"/>
</dbReference>
<feature type="transmembrane region" description="Helical" evidence="8">
    <location>
        <begin position="128"/>
        <end position="151"/>
    </location>
</feature>
<dbReference type="InterPro" id="IPR004358">
    <property type="entry name" value="Sig_transdc_His_kin-like_C"/>
</dbReference>
<dbReference type="InterPro" id="IPR003594">
    <property type="entry name" value="HATPase_dom"/>
</dbReference>
<evidence type="ECO:0000313" key="13">
    <source>
        <dbReference type="Proteomes" id="UP001321249"/>
    </source>
</evidence>
<dbReference type="PRINTS" id="PR00344">
    <property type="entry name" value="BCTRLSENSOR"/>
</dbReference>
<dbReference type="Pfam" id="PF00512">
    <property type="entry name" value="HisKA"/>
    <property type="match status" value="1"/>
</dbReference>
<dbReference type="EMBL" id="WMBE01000001">
    <property type="protein sequence ID" value="MDG0865498.1"/>
    <property type="molecule type" value="Genomic_DNA"/>
</dbReference>
<dbReference type="InterPro" id="IPR003018">
    <property type="entry name" value="GAF"/>
</dbReference>
<keyword evidence="12" id="KW-1185">Reference proteome</keyword>
<evidence type="ECO:0000256" key="8">
    <source>
        <dbReference type="SAM" id="Phobius"/>
    </source>
</evidence>
<dbReference type="SUPFAM" id="SSF55781">
    <property type="entry name" value="GAF domain-like"/>
    <property type="match status" value="1"/>
</dbReference>
<dbReference type="InterPro" id="IPR005467">
    <property type="entry name" value="His_kinase_dom"/>
</dbReference>
<keyword evidence="5" id="KW-0418">Kinase</keyword>
<accession>A0AAJ5ZEH2</accession>
<evidence type="ECO:0000256" key="5">
    <source>
        <dbReference type="ARBA" id="ARBA00022777"/>
    </source>
</evidence>
<dbReference type="AlphaFoldDB" id="A0AAJ5ZEH2"/>
<dbReference type="SMART" id="SM00065">
    <property type="entry name" value="GAF"/>
    <property type="match status" value="1"/>
</dbReference>
<sequence length="741" mass="81792">MNEIYIFLPMVQFLISILLVSVVLLSAPSDRLNRIFTAFLIALGTWGITIFLMRDAFPDAGRALTIEKIALAAIPFTSIFFYHFVYAFAGVKRNKSVLLSFYGLGIGAAVLSLLGMTVDGMVTKFYGFAPAITPFFLLVLLASYPPVALAIWDIRKALRNAHSRRANQLRLLRLGAIVSLLGATSDFIPSLGLNIYPMGVLGNIGFGLITTWALTRYRLMELRMVARRGLAYTAISTMTLGIYGIAVGVLWLAVPELSTAAAIIAGIATIFITGLFIQPLLQKAQTTVDRLFFRERFDMLNALAQLNSDLRDITDFESVVSKLGDNVRQILRTDWVGVVLPDAAEQSFEVYYDTRGHKGRITLELDGLLARRLTSEDRPFFRSDLATDPYLQAASELERSTIRDLQAEMVVPLKAGGELTGFLYMGPKLVGGHYNSAELDFVSAAADQSAMAINNARAYAIEAKRREELERLDGLKSILLQTVSHELKSPITAIKLSTELLDHVSNGNASIEQRDRLITTLKYGIQRLERLTSESLDYAAMQSAHLELHRQPVRLDSIVEEALALLQPSITARAQIMEYDIDESLNPLMIDEQRVERVIANLISNAHKYSPKGGLIKIEIKREDEDQVLRVIDEGPGISEDEVEAVFSPYYRGKLADTSPVQGSGLGLSIARYLTELHDGTLTVESDGVQEGSTFVLKLPASSLDLLDDDSPNGTVSEEELDDESLWPQAISGPSDTTFTR</sequence>